<evidence type="ECO:0000313" key="2">
    <source>
        <dbReference type="EMBL" id="KAH3668397.1"/>
    </source>
</evidence>
<sequence>MDTSDGPPDQGSDHDKMTCRESGSGSQILTPKLNPTQLPKPSTPPNQGRSCNSADSSEITAISLSSPPLTPPPRVIRRLTPLGKFSPRKSASSIDDDIQSHTTRRLQQLDKRVGKTLSHSDVVSANLTSLEQQKVKKRELLLEKLNRAVKNKEEYINHKKLVATSTVRSICSSKSSDDTESLEMYIAQEKPAQESVFAFPETFKIVDSMSLWANLQRLPMFANFEEAVVKTDIENTYKFINSREIIKTTALLFEEMKLFNGTLDKFLLARCFLFGFSVLVEKTKFEKFKRKPMYDIRLNTKQDFFSRLIKDFPNLKQHHLDDTYYNFLIDELHQTTFSIWKQFQRLVHLNGSEFEKYAFKEQYVSKYYPIFQVFKFNHWFRTLAMLSESNDGLTKHLNFLRTMRSITPDNDVLVNEYKHMIRKGEAFIKINKERFRKLKADNRAVDMATVDQYEQEYVAKHKATVLSGSLTDDNPLISVSSTSKSNFKSTASRPVSLVPPTFSVDNWRKYLFKVMLDYRSRDVHVRLKTGKVSRFFQDASTSTISEPDRLGEYIEEVQPDIEAIRTWLGLKSYNEGCIEAIERLSYVDTIELMMVDIVQMVERCLYAMFIVMEDSSKTVNLVFPDNATHRRENSNVISFLSDSVLVLNKLHNGLISLQEYFEMSLTVLRREIPDFLRYEAETLLTMLGSIDKLFVQKFVEFIKDCMIYGMNNCIKNCLKFIGSNIVEFEREVFECNYPSAKVSLNLRYPNLYKLMQMHKELIMQPDDGTPETRSYLFFNRLFTSFLCSTNSAKVYEMPEFLDTFSIQFLDLNNQVRSLITLQSISVILMSSLANTPTVLPPQLANSSFAAKSQQQLIDFPKLLADLDNFMLSYFDQIECNRFNNFFKEEVYRILCMNVGERLSLSGYEKKAIDQVLELNLDQKHIGGLIAQIEKVNIGSTKVNSLKTIYVNAMASIISAEVGNHGRMYRDEKYLRQSAGMFARLSSSEVENKLTEELQRAYSKFYGIDLVQDRIHAIVKNYYLLFDLCVEVHQETMCQVVREFDEICTFERTAFG</sequence>
<comment type="caution">
    <text evidence="2">The sequence shown here is derived from an EMBL/GenBank/DDBJ whole genome shotgun (WGS) entry which is preliminary data.</text>
</comment>
<dbReference type="AlphaFoldDB" id="A0A9P8PBQ9"/>
<dbReference type="GeneID" id="70234118"/>
<gene>
    <name evidence="2" type="ORF">OGAPHI_002151</name>
</gene>
<keyword evidence="3" id="KW-1185">Reference proteome</keyword>
<dbReference type="Proteomes" id="UP000769157">
    <property type="component" value="Unassembled WGS sequence"/>
</dbReference>
<dbReference type="EMBL" id="JAEUBE010000158">
    <property type="protein sequence ID" value="KAH3668397.1"/>
    <property type="molecule type" value="Genomic_DNA"/>
</dbReference>
<evidence type="ECO:0000256" key="1">
    <source>
        <dbReference type="SAM" id="MobiDB-lite"/>
    </source>
</evidence>
<evidence type="ECO:0000313" key="3">
    <source>
        <dbReference type="Proteomes" id="UP000769157"/>
    </source>
</evidence>
<feature type="compositionally biased region" description="Polar residues" evidence="1">
    <location>
        <begin position="21"/>
        <end position="60"/>
    </location>
</feature>
<accession>A0A9P8PBQ9</accession>
<feature type="region of interest" description="Disordered" evidence="1">
    <location>
        <begin position="1"/>
        <end position="101"/>
    </location>
</feature>
<reference evidence="2" key="2">
    <citation type="submission" date="2021-01" db="EMBL/GenBank/DDBJ databases">
        <authorList>
            <person name="Schikora-Tamarit M.A."/>
        </authorList>
    </citation>
    <scope>NUCLEOTIDE SEQUENCE</scope>
    <source>
        <strain evidence="2">CBS6075</strain>
    </source>
</reference>
<organism evidence="2 3">
    <name type="scientific">Ogataea philodendri</name>
    <dbReference type="NCBI Taxonomy" id="1378263"/>
    <lineage>
        <taxon>Eukaryota</taxon>
        <taxon>Fungi</taxon>
        <taxon>Dikarya</taxon>
        <taxon>Ascomycota</taxon>
        <taxon>Saccharomycotina</taxon>
        <taxon>Pichiomycetes</taxon>
        <taxon>Pichiales</taxon>
        <taxon>Pichiaceae</taxon>
        <taxon>Ogataea</taxon>
    </lineage>
</organism>
<protein>
    <submittedName>
        <fullName evidence="2">Uncharacterized protein</fullName>
    </submittedName>
</protein>
<dbReference type="RefSeq" id="XP_046062811.1">
    <property type="nucleotide sequence ID" value="XM_046202990.1"/>
</dbReference>
<reference evidence="2" key="1">
    <citation type="journal article" date="2021" name="Open Biol.">
        <title>Shared evolutionary footprints suggest mitochondrial oxidative damage underlies multiple complex I losses in fungi.</title>
        <authorList>
            <person name="Schikora-Tamarit M.A."/>
            <person name="Marcet-Houben M."/>
            <person name="Nosek J."/>
            <person name="Gabaldon T."/>
        </authorList>
    </citation>
    <scope>NUCLEOTIDE SEQUENCE</scope>
    <source>
        <strain evidence="2">CBS6075</strain>
    </source>
</reference>
<dbReference type="OrthoDB" id="3997774at2759"/>
<proteinExistence type="predicted"/>
<name>A0A9P8PBQ9_9ASCO</name>